<gene>
    <name evidence="4" type="ORF">FHR98_002460</name>
</gene>
<proteinExistence type="predicted"/>
<dbReference type="PROSITE" id="PS50125">
    <property type="entry name" value="GUANYLATE_CYCLASE_2"/>
    <property type="match status" value="1"/>
</dbReference>
<evidence type="ECO:0000313" key="5">
    <source>
        <dbReference type="Proteomes" id="UP000581135"/>
    </source>
</evidence>
<dbReference type="InterPro" id="IPR001054">
    <property type="entry name" value="A/G_cyclase"/>
</dbReference>
<dbReference type="PROSITE" id="PS50885">
    <property type="entry name" value="HAMP"/>
    <property type="match status" value="1"/>
</dbReference>
<dbReference type="PANTHER" id="PTHR43081">
    <property type="entry name" value="ADENYLATE CYCLASE, TERMINAL-DIFFERENTIATION SPECIFIC-RELATED"/>
    <property type="match status" value="1"/>
</dbReference>
<dbReference type="InterPro" id="IPR050697">
    <property type="entry name" value="Adenylyl/Guanylyl_Cyclase_3/4"/>
</dbReference>
<accession>A0A839SYP3</accession>
<dbReference type="SUPFAM" id="SSF55073">
    <property type="entry name" value="Nucleotide cyclase"/>
    <property type="match status" value="1"/>
</dbReference>
<feature type="domain" description="HAMP" evidence="3">
    <location>
        <begin position="353"/>
        <end position="407"/>
    </location>
</feature>
<dbReference type="GO" id="GO:0035556">
    <property type="term" value="P:intracellular signal transduction"/>
    <property type="evidence" value="ECO:0007669"/>
    <property type="project" value="InterPro"/>
</dbReference>
<dbReference type="Gene3D" id="6.10.340.10">
    <property type="match status" value="1"/>
</dbReference>
<feature type="transmembrane region" description="Helical" evidence="1">
    <location>
        <begin position="329"/>
        <end position="355"/>
    </location>
</feature>
<sequence>MTKARKQPSVSGKTNGAERLRGMPLMPALILSFGIFVLVAVSAVQALQWYTGRGIIREFASRLIERALATEEAELRDHLNAAIFQAKYVASALSDKRYEISDPALQDFAAGAFAAAPQITALLISDPEGHALRAVRDDGGGSVAVNTLDLSHDPAFSSVLADVDAFVRPHWGRPVFIPEANTTFLTYRVPVWVREDLIGVVIATVSTGSLSRLTARLSDPPRYTAFILYDHDYVLAHPFLINGFGGQTPDVPLPLLNEFSDGVITDYNDIPEASGAFLITPPPGAVARETMVGRKPYLIVSREVAGFNNLPLTVGAYSLKSAVDAPLRIFYWAMGAALVVLALSLVAAAILGAYVSRPIRRAAVEAAKIGRLDFGEVNQLPITSFREVNELSRSFNAMLEGLMAFGRYVPHSLVNVLIKEGRVGAGTEEKELAIMFTDIASFTETCESLSANEVADFINQHLTLVSACIEREGGTIDKYIGDAVMAFWGAPGHVDNPAVSAARAALEIRKAIAADNQHRIKQGLRPVRIRIGIHAGPVVVGDIGAPERINYTIVGDAVNTTQRLEGLGKIVNPQAESIVLVSENIADSLTADFSLEDKGMQRVKGKLEELRVYELLRRN</sequence>
<dbReference type="CDD" id="cd07302">
    <property type="entry name" value="CHD"/>
    <property type="match status" value="1"/>
</dbReference>
<dbReference type="EC" id="4.6.1.1" evidence="4"/>
<dbReference type="Pfam" id="PF00211">
    <property type="entry name" value="Guanylate_cyc"/>
    <property type="match status" value="1"/>
</dbReference>
<dbReference type="InterPro" id="IPR003660">
    <property type="entry name" value="HAMP_dom"/>
</dbReference>
<dbReference type="AlphaFoldDB" id="A0A839SYP3"/>
<keyword evidence="1" id="KW-1133">Transmembrane helix</keyword>
<dbReference type="InterPro" id="IPR029787">
    <property type="entry name" value="Nucleotide_cyclase"/>
</dbReference>
<dbReference type="CDD" id="cd06225">
    <property type="entry name" value="HAMP"/>
    <property type="match status" value="1"/>
</dbReference>
<dbReference type="Proteomes" id="UP000581135">
    <property type="component" value="Unassembled WGS sequence"/>
</dbReference>
<dbReference type="Gene3D" id="3.30.70.1230">
    <property type="entry name" value="Nucleotide cyclase"/>
    <property type="match status" value="1"/>
</dbReference>
<dbReference type="GO" id="GO:0009190">
    <property type="term" value="P:cyclic nucleotide biosynthetic process"/>
    <property type="evidence" value="ECO:0007669"/>
    <property type="project" value="InterPro"/>
</dbReference>
<dbReference type="GO" id="GO:0016020">
    <property type="term" value="C:membrane"/>
    <property type="evidence" value="ECO:0007669"/>
    <property type="project" value="InterPro"/>
</dbReference>
<evidence type="ECO:0000256" key="1">
    <source>
        <dbReference type="SAM" id="Phobius"/>
    </source>
</evidence>
<dbReference type="SMART" id="SM00044">
    <property type="entry name" value="CYCc"/>
    <property type="match status" value="1"/>
</dbReference>
<dbReference type="EMBL" id="JACHXA010000007">
    <property type="protein sequence ID" value="MBB3066155.1"/>
    <property type="molecule type" value="Genomic_DNA"/>
</dbReference>
<keyword evidence="1" id="KW-0472">Membrane</keyword>
<dbReference type="RefSeq" id="WP_183416980.1">
    <property type="nucleotide sequence ID" value="NZ_JACHXA010000007.1"/>
</dbReference>
<keyword evidence="4" id="KW-0456">Lyase</keyword>
<comment type="caution">
    <text evidence="4">The sequence shown here is derived from an EMBL/GenBank/DDBJ whole genome shotgun (WGS) entry which is preliminary data.</text>
</comment>
<dbReference type="Gene3D" id="3.30.450.20">
    <property type="entry name" value="PAS domain"/>
    <property type="match status" value="1"/>
</dbReference>
<keyword evidence="1" id="KW-0812">Transmembrane</keyword>
<protein>
    <submittedName>
        <fullName evidence="4">Adenylate cyclase</fullName>
        <ecNumber evidence="4">4.6.1.1</ecNumber>
    </submittedName>
</protein>
<dbReference type="GO" id="GO:0004016">
    <property type="term" value="F:adenylate cyclase activity"/>
    <property type="evidence" value="ECO:0007669"/>
    <property type="project" value="UniProtKB-EC"/>
</dbReference>
<evidence type="ECO:0000259" key="2">
    <source>
        <dbReference type="PROSITE" id="PS50125"/>
    </source>
</evidence>
<name>A0A839SYP3_9PROT</name>
<dbReference type="PANTHER" id="PTHR43081:SF1">
    <property type="entry name" value="ADENYLATE CYCLASE, TERMINAL-DIFFERENTIATION SPECIFIC"/>
    <property type="match status" value="1"/>
</dbReference>
<evidence type="ECO:0000259" key="3">
    <source>
        <dbReference type="PROSITE" id="PS50885"/>
    </source>
</evidence>
<organism evidence="4 5">
    <name type="scientific">Limibacillus halophilus</name>
    <dbReference type="NCBI Taxonomy" id="1579333"/>
    <lineage>
        <taxon>Bacteria</taxon>
        <taxon>Pseudomonadati</taxon>
        <taxon>Pseudomonadota</taxon>
        <taxon>Alphaproteobacteria</taxon>
        <taxon>Rhodospirillales</taxon>
        <taxon>Rhodovibrionaceae</taxon>
        <taxon>Limibacillus</taxon>
    </lineage>
</organism>
<feature type="domain" description="Guanylate cyclase" evidence="2">
    <location>
        <begin position="433"/>
        <end position="565"/>
    </location>
</feature>
<evidence type="ECO:0000313" key="4">
    <source>
        <dbReference type="EMBL" id="MBB3066155.1"/>
    </source>
</evidence>
<keyword evidence="5" id="KW-1185">Reference proteome</keyword>
<reference evidence="4 5" key="1">
    <citation type="submission" date="2020-08" db="EMBL/GenBank/DDBJ databases">
        <title>Genomic Encyclopedia of Type Strains, Phase III (KMG-III): the genomes of soil and plant-associated and newly described type strains.</title>
        <authorList>
            <person name="Whitman W."/>
        </authorList>
    </citation>
    <scope>NUCLEOTIDE SEQUENCE [LARGE SCALE GENOMIC DNA]</scope>
    <source>
        <strain evidence="4 5">CECT 8803</strain>
    </source>
</reference>